<evidence type="ECO:0000313" key="1">
    <source>
        <dbReference type="EMBL" id="MET9846068.1"/>
    </source>
</evidence>
<dbReference type="EMBL" id="JBEXPZ010000019">
    <property type="protein sequence ID" value="MET9846068.1"/>
    <property type="molecule type" value="Genomic_DNA"/>
</dbReference>
<dbReference type="RefSeq" id="WP_355397409.1">
    <property type="nucleotide sequence ID" value="NZ_JBEGHN010000002.1"/>
</dbReference>
<protein>
    <submittedName>
        <fullName evidence="1">Uncharacterized protein</fullName>
    </submittedName>
</protein>
<accession>A0ABV2UWY5</accession>
<comment type="caution">
    <text evidence="1">The sequence shown here is derived from an EMBL/GenBank/DDBJ whole genome shotgun (WGS) entry which is preliminary data.</text>
</comment>
<dbReference type="Proteomes" id="UP001550210">
    <property type="component" value="Unassembled WGS sequence"/>
</dbReference>
<organism evidence="1 2">
    <name type="scientific">Streptomyces ossamyceticus</name>
    <dbReference type="NCBI Taxonomy" id="249581"/>
    <lineage>
        <taxon>Bacteria</taxon>
        <taxon>Bacillati</taxon>
        <taxon>Actinomycetota</taxon>
        <taxon>Actinomycetes</taxon>
        <taxon>Kitasatosporales</taxon>
        <taxon>Streptomycetaceae</taxon>
        <taxon>Streptomyces</taxon>
    </lineage>
</organism>
<gene>
    <name evidence="1" type="ORF">ABZZ21_16180</name>
</gene>
<proteinExistence type="predicted"/>
<evidence type="ECO:0000313" key="2">
    <source>
        <dbReference type="Proteomes" id="UP001550210"/>
    </source>
</evidence>
<reference evidence="1 2" key="1">
    <citation type="submission" date="2024-06" db="EMBL/GenBank/DDBJ databases">
        <title>The Natural Products Discovery Center: Release of the First 8490 Sequenced Strains for Exploring Actinobacteria Biosynthetic Diversity.</title>
        <authorList>
            <person name="Kalkreuter E."/>
            <person name="Kautsar S.A."/>
            <person name="Yang D."/>
            <person name="Bader C.D."/>
            <person name="Teijaro C.N."/>
            <person name="Fluegel L."/>
            <person name="Davis C.M."/>
            <person name="Simpson J.R."/>
            <person name="Lauterbach L."/>
            <person name="Steele A.D."/>
            <person name="Gui C."/>
            <person name="Meng S."/>
            <person name="Li G."/>
            <person name="Viehrig K."/>
            <person name="Ye F."/>
            <person name="Su P."/>
            <person name="Kiefer A.F."/>
            <person name="Nichols A."/>
            <person name="Cepeda A.J."/>
            <person name="Yan W."/>
            <person name="Fan B."/>
            <person name="Jiang Y."/>
            <person name="Adhikari A."/>
            <person name="Zheng C.-J."/>
            <person name="Schuster L."/>
            <person name="Cowan T.M."/>
            <person name="Smanski M.J."/>
            <person name="Chevrette M.G."/>
            <person name="De Carvalho L.P.S."/>
            <person name="Shen B."/>
        </authorList>
    </citation>
    <scope>NUCLEOTIDE SEQUENCE [LARGE SCALE GENOMIC DNA]</scope>
    <source>
        <strain evidence="1 2">NPDC006434</strain>
    </source>
</reference>
<sequence>MAMVGLFWFAEDGGVYIGAEPEGNGRAVRLTRDGVQGLGGEQRGEWGWADVRSVVVRDVRIRSARRLVATAAVDIALSLAQMGGDMPGVFEVHVETVDGTTVELDAYMTAATGGYVQSEYDLSVALLDRIVDGTVDVGVLEEWGREHAVEGTRRREEREALLRTWAEGCAVRHRRGGYGP</sequence>
<keyword evidence="2" id="KW-1185">Reference proteome</keyword>
<name>A0ABV2UWY5_9ACTN</name>